<dbReference type="EMBL" id="CAEZVQ010000032">
    <property type="protein sequence ID" value="CAB4632139.1"/>
    <property type="molecule type" value="Genomic_DNA"/>
</dbReference>
<dbReference type="GO" id="GO:0019808">
    <property type="term" value="F:polyamine binding"/>
    <property type="evidence" value="ECO:0007669"/>
    <property type="project" value="InterPro"/>
</dbReference>
<dbReference type="PANTHER" id="PTHR30222">
    <property type="entry name" value="SPERMIDINE/PUTRESCINE-BINDING PERIPLASMIC PROTEIN"/>
    <property type="match status" value="1"/>
</dbReference>
<dbReference type="EMBL" id="CAEZWV010000036">
    <property type="protein sequence ID" value="CAB4681171.1"/>
    <property type="molecule type" value="Genomic_DNA"/>
</dbReference>
<evidence type="ECO:0000256" key="4">
    <source>
        <dbReference type="ARBA" id="ARBA00022764"/>
    </source>
</evidence>
<reference evidence="5" key="1">
    <citation type="submission" date="2020-05" db="EMBL/GenBank/DDBJ databases">
        <authorList>
            <person name="Chiriac C."/>
            <person name="Salcher M."/>
            <person name="Ghai R."/>
            <person name="Kavagutti S V."/>
        </authorList>
    </citation>
    <scope>NUCLEOTIDE SEQUENCE</scope>
</reference>
<dbReference type="Pfam" id="PF13416">
    <property type="entry name" value="SBP_bac_8"/>
    <property type="match status" value="1"/>
</dbReference>
<dbReference type="SUPFAM" id="SSF53850">
    <property type="entry name" value="Periplasmic binding protein-like II"/>
    <property type="match status" value="1"/>
</dbReference>
<dbReference type="PANTHER" id="PTHR30222:SF17">
    <property type="entry name" value="SPERMIDINE_PUTRESCINE-BINDING PERIPLASMIC PROTEIN"/>
    <property type="match status" value="1"/>
</dbReference>
<evidence type="ECO:0000256" key="3">
    <source>
        <dbReference type="ARBA" id="ARBA00022729"/>
    </source>
</evidence>
<dbReference type="Gene3D" id="3.40.190.10">
    <property type="entry name" value="Periplasmic binding protein-like II"/>
    <property type="match status" value="2"/>
</dbReference>
<sequence length="386" mass="42363">MGTRNNLPTWSGPKYSRRDFLVRSGLVGAGALSLPTLLAACGGGSSTTADTKSLFFENWPGYMDEETVALFAKETGIDFKYTEAFLDNNEYFAKIQPALSQGKTIDPDILAPTFWMAARLIQLGWVQKLDKSSIPNIANLRDDLKNPSWDNGNEYSLPYQTGIAGIAYNQKVTGRELKSVEDLFDPAFKGKIGVLTEMRDTIGLLLMAEGKDITKVDTFDKAANAFDRLEKAKSDGQIRSFTGNEYTKDLSAGNFAACVGWSGDVLQISKDNPDVKFIVPEEGGTSWYDTMVWVKGSENGASVSSWMNYLYDPVNAARLTSFVQYMSPVKGVREELVKLGGESAALAENPLLFPDDATVKRLQTWGGLSEAEETKFDERFSSIVGA</sequence>
<keyword evidence="3" id="KW-0732">Signal</keyword>
<protein>
    <submittedName>
        <fullName evidence="5">Unannotated protein</fullName>
    </submittedName>
</protein>
<accession>A0A6J6J7Z2</accession>
<comment type="subcellular location">
    <subcellularLocation>
        <location evidence="1">Periplasm</location>
    </subcellularLocation>
</comment>
<dbReference type="InterPro" id="IPR006311">
    <property type="entry name" value="TAT_signal"/>
</dbReference>
<dbReference type="CDD" id="cd13590">
    <property type="entry name" value="PBP2_PotD_PotF_like"/>
    <property type="match status" value="1"/>
</dbReference>
<keyword evidence="4" id="KW-0574">Periplasm</keyword>
<name>A0A6J6J7Z2_9ZZZZ</name>
<dbReference type="InterPro" id="IPR001188">
    <property type="entry name" value="Sperm_putr-bd"/>
</dbReference>
<dbReference type="InterPro" id="IPR006059">
    <property type="entry name" value="SBP"/>
</dbReference>
<dbReference type="AlphaFoldDB" id="A0A6J6J7Z2"/>
<dbReference type="GO" id="GO:0015846">
    <property type="term" value="P:polyamine transport"/>
    <property type="evidence" value="ECO:0007669"/>
    <property type="project" value="InterPro"/>
</dbReference>
<gene>
    <name evidence="5" type="ORF">UFOPK2086_00400</name>
    <name evidence="6" type="ORF">UFOPK2295_01427</name>
</gene>
<organism evidence="5">
    <name type="scientific">freshwater metagenome</name>
    <dbReference type="NCBI Taxonomy" id="449393"/>
    <lineage>
        <taxon>unclassified sequences</taxon>
        <taxon>metagenomes</taxon>
        <taxon>ecological metagenomes</taxon>
    </lineage>
</organism>
<evidence type="ECO:0000313" key="6">
    <source>
        <dbReference type="EMBL" id="CAB4681171.1"/>
    </source>
</evidence>
<keyword evidence="2" id="KW-0813">Transport</keyword>
<evidence type="ECO:0000256" key="2">
    <source>
        <dbReference type="ARBA" id="ARBA00022448"/>
    </source>
</evidence>
<evidence type="ECO:0000256" key="1">
    <source>
        <dbReference type="ARBA" id="ARBA00004418"/>
    </source>
</evidence>
<evidence type="ECO:0000313" key="5">
    <source>
        <dbReference type="EMBL" id="CAB4632139.1"/>
    </source>
</evidence>
<dbReference type="PRINTS" id="PR00909">
    <property type="entry name" value="SPERMDNBNDNG"/>
</dbReference>
<dbReference type="GO" id="GO:0042597">
    <property type="term" value="C:periplasmic space"/>
    <property type="evidence" value="ECO:0007669"/>
    <property type="project" value="UniProtKB-SubCell"/>
</dbReference>
<dbReference type="PROSITE" id="PS51318">
    <property type="entry name" value="TAT"/>
    <property type="match status" value="1"/>
</dbReference>
<proteinExistence type="predicted"/>